<accession>A0A5N1J2W2</accession>
<feature type="domain" description="DUF6603" evidence="1">
    <location>
        <begin position="626"/>
        <end position="1160"/>
    </location>
</feature>
<proteinExistence type="predicted"/>
<reference evidence="2 3" key="1">
    <citation type="submission" date="2019-09" db="EMBL/GenBank/DDBJ databases">
        <title>Genome sequence of Adhaeribacter sp. M2.</title>
        <authorList>
            <person name="Srinivasan S."/>
        </authorList>
    </citation>
    <scope>NUCLEOTIDE SEQUENCE [LARGE SCALE GENOMIC DNA]</scope>
    <source>
        <strain evidence="2 3">M2</strain>
    </source>
</reference>
<evidence type="ECO:0000313" key="3">
    <source>
        <dbReference type="Proteomes" id="UP000326570"/>
    </source>
</evidence>
<gene>
    <name evidence="2" type="ORF">F0P94_09280</name>
</gene>
<dbReference type="RefSeq" id="WP_150903606.1">
    <property type="nucleotide sequence ID" value="NZ_VTWT01000004.1"/>
</dbReference>
<organism evidence="2 3">
    <name type="scientific">Adhaeribacter soli</name>
    <dbReference type="NCBI Taxonomy" id="2607655"/>
    <lineage>
        <taxon>Bacteria</taxon>
        <taxon>Pseudomonadati</taxon>
        <taxon>Bacteroidota</taxon>
        <taxon>Cytophagia</taxon>
        <taxon>Cytophagales</taxon>
        <taxon>Hymenobacteraceae</taxon>
        <taxon>Adhaeribacter</taxon>
    </lineage>
</organism>
<sequence length="1336" mass="146944">MADLLMQPVSLIIEQDKFPEQLNQLISALDDIYFRNLHVDRSPQGDSGFVYLDIIFIREIALNIANSGFELSLNPDVMNSASGITVIPLSVNWRWGVLKYIPNFDINNLPNSPEEFYNFIFKIASIEENELLQLAISSLIDSSDPLSQFAADVNNNQSYGVNITLPLNSNPDIAINDILTSFQNASPQVTISDYIFTEYILDPNSIENSLENINSLFYSYFGNDAIKSILDLVVPHISASTQLAAGLTVPRSILVPIKANGEVETDANIKTKFIFDAGEFVFNTKGGFGYPKDTSIHLPASHPRAQIGNTGFIVALDQAEIKLDLSDTYNIPEAEADLRPNDFKGVYISKAAIFFPPEWQMQGTSAKFYAFNLLIGTGGFSGTIGLVGYNETDPQQVIGPATDLNNPLLTVKLFNEVTIKFLSFETTFQQDEVTASNITGAFSIAAFKNAAGAPVDFFFNLTFNANGFSLVFENTAPVEVRFGSDVKLGITRLEIGRYHGDWYMGLSASIEVEQDLPFIGKILPKKVTFDRLLLSEDSTKNHFAADVEWADGKKEGGNLNSGLEITRVLNKVILDTLKVDLVRLRIQQQGDLTNALITSNTQIKLGSLSEFKDSGSNEKPKGFLAIVEDFGLKLGFEAKENGGNLGPAQLEIGVKMPSGISISINTDNVVGGGYLFFDEYKGEYAGVAELSVKNNINLKAIGILTTKKGASTDPGYSLFLLVTAEFKPIQLGLGFTLKGVGGLIGLNRSINEQRLRQGVQDGSLNHLLFPVYPVNNAAQIIAAAGQAFPVANGRYAFGLMGKIGWGAPELITLDVGLVIEVPSPVKLAILGVLRALLPNKDKPILKLQVNFLGVIDFDKKQIKFDASLFDSKILNYALTGDMAFRLYQGEKPVFLITAGGFHPGFTPPPNADLPNLRRLTLVIANSNNFKLILTSYFAVTSNTVQFGSRMDLRAELPGPFVLEGFFSFDALFQFNPFQLQFDTSAGVAIKKGSKSLLSLHLNLHVKGPSPWHITGEGKFKVLFIKVSFDIDKTFGHYEETRRLDDVNVKDKMVAALRDMANWEVITGPKSYDLVTIKEIEPSPGRLFINPAGELVVRQKVAPLRLHLQRFGNSRPVNGNNFDITGAEFGEGANKLTLTAAELTEKKDFFSISQFQDLSDQSKLTSPSFQRFRNGVGFKVTEEYLGGPGHAKAFDYELVILEAEDDGALVADPGAEVMRMASSSTTSTSSSTTGAIRQPYTMSPNLFNGLARNSSVSKSDLSQERISPSRHAPDAVYWDEDRYAVVKKTNLEYYGEEQEFDTEAEAYDYLRELLSLQPHMEHELQVIPTYQLETVMI</sequence>
<dbReference type="EMBL" id="VTWT01000004">
    <property type="protein sequence ID" value="KAA9338972.1"/>
    <property type="molecule type" value="Genomic_DNA"/>
</dbReference>
<dbReference type="Pfam" id="PF20248">
    <property type="entry name" value="DUF6603"/>
    <property type="match status" value="1"/>
</dbReference>
<evidence type="ECO:0000259" key="1">
    <source>
        <dbReference type="Pfam" id="PF20248"/>
    </source>
</evidence>
<keyword evidence="3" id="KW-1185">Reference proteome</keyword>
<dbReference type="Proteomes" id="UP000326570">
    <property type="component" value="Unassembled WGS sequence"/>
</dbReference>
<name>A0A5N1J2W2_9BACT</name>
<dbReference type="InterPro" id="IPR046538">
    <property type="entry name" value="DUF6603"/>
</dbReference>
<protein>
    <recommendedName>
        <fullName evidence="1">DUF6603 domain-containing protein</fullName>
    </recommendedName>
</protein>
<comment type="caution">
    <text evidence="2">The sequence shown here is derived from an EMBL/GenBank/DDBJ whole genome shotgun (WGS) entry which is preliminary data.</text>
</comment>
<evidence type="ECO:0000313" key="2">
    <source>
        <dbReference type="EMBL" id="KAA9338972.1"/>
    </source>
</evidence>